<gene>
    <name evidence="3" type="ORF">FPZ08_11425</name>
</gene>
<feature type="region of interest" description="Disordered" evidence="1">
    <location>
        <begin position="88"/>
        <end position="112"/>
    </location>
</feature>
<dbReference type="Pfam" id="PF00903">
    <property type="entry name" value="Glyoxalase"/>
    <property type="match status" value="1"/>
</dbReference>
<dbReference type="InterPro" id="IPR029068">
    <property type="entry name" value="Glyas_Bleomycin-R_OHBP_Dase"/>
</dbReference>
<keyword evidence="4" id="KW-1185">Reference proteome</keyword>
<dbReference type="EMBL" id="CP042304">
    <property type="protein sequence ID" value="QDZ11313.1"/>
    <property type="molecule type" value="Genomic_DNA"/>
</dbReference>
<name>A0A5B8LSZ3_9HYPH</name>
<sequence>MYKPAGHNSLSPYLIVENAQVTLDFIDAVFGAKPEMVHRMPDGSIGHAEVRIDDTILMVGQMPDGATGAHVHVYVPDVDDSFARARNAGGKVVQEPVQKDDPDKRGGVTDPSGITWWLATTQGVNKQ</sequence>
<dbReference type="SUPFAM" id="SSF54593">
    <property type="entry name" value="Glyoxalase/Bleomycin resistance protein/Dihydroxybiphenyl dioxygenase"/>
    <property type="match status" value="1"/>
</dbReference>
<dbReference type="Gene3D" id="3.30.720.110">
    <property type="match status" value="1"/>
</dbReference>
<feature type="compositionally biased region" description="Basic and acidic residues" evidence="1">
    <location>
        <begin position="97"/>
        <end position="107"/>
    </location>
</feature>
<dbReference type="PROSITE" id="PS51819">
    <property type="entry name" value="VOC"/>
    <property type="match status" value="1"/>
</dbReference>
<dbReference type="PANTHER" id="PTHR34109">
    <property type="entry name" value="BNAUNNG04460D PROTEIN-RELATED"/>
    <property type="match status" value="1"/>
</dbReference>
<evidence type="ECO:0000313" key="4">
    <source>
        <dbReference type="Proteomes" id="UP000315364"/>
    </source>
</evidence>
<evidence type="ECO:0000313" key="3">
    <source>
        <dbReference type="EMBL" id="QDZ11313.1"/>
    </source>
</evidence>
<dbReference type="PANTHER" id="PTHR34109:SF1">
    <property type="entry name" value="VOC DOMAIN-CONTAINING PROTEIN"/>
    <property type="match status" value="1"/>
</dbReference>
<feature type="domain" description="VOC" evidence="2">
    <location>
        <begin position="6"/>
        <end position="121"/>
    </location>
</feature>
<proteinExistence type="predicted"/>
<organism evidence="3 4">
    <name type="scientific">Devosia ginsengisoli</name>
    <dbReference type="NCBI Taxonomy" id="400770"/>
    <lineage>
        <taxon>Bacteria</taxon>
        <taxon>Pseudomonadati</taxon>
        <taxon>Pseudomonadota</taxon>
        <taxon>Alphaproteobacteria</taxon>
        <taxon>Hyphomicrobiales</taxon>
        <taxon>Devosiaceae</taxon>
        <taxon>Devosia</taxon>
    </lineage>
</organism>
<evidence type="ECO:0000256" key="1">
    <source>
        <dbReference type="SAM" id="MobiDB-lite"/>
    </source>
</evidence>
<dbReference type="Proteomes" id="UP000315364">
    <property type="component" value="Chromosome"/>
</dbReference>
<evidence type="ECO:0000259" key="2">
    <source>
        <dbReference type="PROSITE" id="PS51819"/>
    </source>
</evidence>
<reference evidence="3 4" key="1">
    <citation type="submission" date="2019-07" db="EMBL/GenBank/DDBJ databases">
        <title>Full genome sequence of Devosia sp. Gsoil 520.</title>
        <authorList>
            <person name="Im W.-T."/>
        </authorList>
    </citation>
    <scope>NUCLEOTIDE SEQUENCE [LARGE SCALE GENOMIC DNA]</scope>
    <source>
        <strain evidence="3 4">Gsoil 520</strain>
    </source>
</reference>
<protein>
    <submittedName>
        <fullName evidence="3">VOC family protein</fullName>
    </submittedName>
</protein>
<dbReference type="AlphaFoldDB" id="A0A5B8LSZ3"/>
<dbReference type="InterPro" id="IPR004360">
    <property type="entry name" value="Glyas_Fos-R_dOase_dom"/>
</dbReference>
<dbReference type="RefSeq" id="WP_146290135.1">
    <property type="nucleotide sequence ID" value="NZ_CP042304.1"/>
</dbReference>
<dbReference type="CDD" id="cd07246">
    <property type="entry name" value="VOC_like"/>
    <property type="match status" value="1"/>
</dbReference>
<dbReference type="KEGG" id="dea:FPZ08_11425"/>
<accession>A0A5B8LSZ3</accession>
<dbReference type="Gene3D" id="3.30.720.120">
    <property type="match status" value="1"/>
</dbReference>
<dbReference type="InterPro" id="IPR037523">
    <property type="entry name" value="VOC_core"/>
</dbReference>
<dbReference type="OrthoDB" id="9795306at2"/>